<dbReference type="PANTHER" id="PTHR46370">
    <property type="entry name" value="GPALPP MOTIFS-CONTAINING PROTEIN 1"/>
    <property type="match status" value="1"/>
</dbReference>
<evidence type="ECO:0000256" key="1">
    <source>
        <dbReference type="SAM" id="MobiDB-lite"/>
    </source>
</evidence>
<feature type="compositionally biased region" description="Basic and acidic residues" evidence="1">
    <location>
        <begin position="259"/>
        <end position="281"/>
    </location>
</feature>
<dbReference type="InterPro" id="IPR046331">
    <property type="entry name" value="GPAM1-like"/>
</dbReference>
<keyword evidence="4" id="KW-1185">Reference proteome</keyword>
<evidence type="ECO:0000313" key="4">
    <source>
        <dbReference type="Proteomes" id="UP000566819"/>
    </source>
</evidence>
<evidence type="ECO:0000313" key="3">
    <source>
        <dbReference type="EMBL" id="KAF4629620.1"/>
    </source>
</evidence>
<feature type="domain" description="DUF3752" evidence="2">
    <location>
        <begin position="197"/>
        <end position="339"/>
    </location>
</feature>
<comment type="caution">
    <text evidence="3">The sequence shown here is derived from an EMBL/GenBank/DDBJ whole genome shotgun (WGS) entry which is preliminary data.</text>
</comment>
<dbReference type="OrthoDB" id="73491at2759"/>
<feature type="compositionally biased region" description="Acidic residues" evidence="1">
    <location>
        <begin position="102"/>
        <end position="112"/>
    </location>
</feature>
<dbReference type="AlphaFoldDB" id="A0A8H4RIP2"/>
<feature type="compositionally biased region" description="Basic and acidic residues" evidence="1">
    <location>
        <begin position="288"/>
        <end position="313"/>
    </location>
</feature>
<reference evidence="3 4" key="1">
    <citation type="submission" date="2020-03" db="EMBL/GenBank/DDBJ databases">
        <title>Draft Genome Sequence of Cudoniella acicularis.</title>
        <authorList>
            <person name="Buettner E."/>
            <person name="Kellner H."/>
        </authorList>
    </citation>
    <scope>NUCLEOTIDE SEQUENCE [LARGE SCALE GENOMIC DNA]</scope>
    <source>
        <strain evidence="3 4">DSM 108380</strain>
    </source>
</reference>
<sequence length="344" mass="37341">MPSVGPELPPHLAKRKRSIDDDPEGPHSPPHKMQAASKPQEKRILGPAPPPAANPDELEVDDSSDDGYGPSAPATKPSKPQSPPRPRVAGPTLRPTINPDQLDVDDSSEDEYGPSLSKAPLKPSTPAPKKRILGPAPPPAPLSELPSHPANDSSSDSEDDYGPSLPPAAGSAEERQYLHELEQEKESFSCRESTTSEAPTRRMDNRKFASGKGAKAPAENGTGISAIWTETPEEKRKRLEDEVLGRAEAATSSRASKKVKSESKEDLETARRIREYNEKNRGQSLAAQREKNGGQKEEEDDPSKRGFDREKDMALGGRVGHVQKKDMLAKAADFGSRFQKGNYL</sequence>
<feature type="compositionally biased region" description="Acidic residues" evidence="1">
    <location>
        <begin position="56"/>
        <end position="65"/>
    </location>
</feature>
<organism evidence="3 4">
    <name type="scientific">Cudoniella acicularis</name>
    <dbReference type="NCBI Taxonomy" id="354080"/>
    <lineage>
        <taxon>Eukaryota</taxon>
        <taxon>Fungi</taxon>
        <taxon>Dikarya</taxon>
        <taxon>Ascomycota</taxon>
        <taxon>Pezizomycotina</taxon>
        <taxon>Leotiomycetes</taxon>
        <taxon>Helotiales</taxon>
        <taxon>Tricladiaceae</taxon>
        <taxon>Cudoniella</taxon>
    </lineage>
</organism>
<dbReference type="Proteomes" id="UP000566819">
    <property type="component" value="Unassembled WGS sequence"/>
</dbReference>
<accession>A0A8H4RIP2</accession>
<feature type="compositionally biased region" description="Basic and acidic residues" evidence="1">
    <location>
        <begin position="172"/>
        <end position="189"/>
    </location>
</feature>
<dbReference type="InterPro" id="IPR022226">
    <property type="entry name" value="DUF3752"/>
</dbReference>
<feature type="region of interest" description="Disordered" evidence="1">
    <location>
        <begin position="1"/>
        <end position="319"/>
    </location>
</feature>
<gene>
    <name evidence="3" type="ORF">G7Y89_g8527</name>
</gene>
<protein>
    <recommendedName>
        <fullName evidence="2">DUF3752 domain-containing protein</fullName>
    </recommendedName>
</protein>
<dbReference type="Pfam" id="PF12572">
    <property type="entry name" value="DUF3752"/>
    <property type="match status" value="1"/>
</dbReference>
<dbReference type="PANTHER" id="PTHR46370:SF1">
    <property type="entry name" value="GPALPP MOTIFS-CONTAINING PROTEIN 1"/>
    <property type="match status" value="1"/>
</dbReference>
<evidence type="ECO:0000259" key="2">
    <source>
        <dbReference type="Pfam" id="PF12572"/>
    </source>
</evidence>
<proteinExistence type="predicted"/>
<name>A0A8H4RIP2_9HELO</name>
<dbReference type="EMBL" id="JAAMPI010000652">
    <property type="protein sequence ID" value="KAF4629620.1"/>
    <property type="molecule type" value="Genomic_DNA"/>
</dbReference>
<feature type="compositionally biased region" description="Basic and acidic residues" evidence="1">
    <location>
        <begin position="232"/>
        <end position="245"/>
    </location>
</feature>